<protein>
    <submittedName>
        <fullName evidence="1">Uncharacterized protein</fullName>
    </submittedName>
</protein>
<organism evidence="1 2">
    <name type="scientific">Lactobacillus crispatus FB077-07</name>
    <dbReference type="NCBI Taxonomy" id="883092"/>
    <lineage>
        <taxon>Bacteria</taxon>
        <taxon>Bacillati</taxon>
        <taxon>Bacillota</taxon>
        <taxon>Bacilli</taxon>
        <taxon>Lactobacillales</taxon>
        <taxon>Lactobacillaceae</taxon>
        <taxon>Lactobacillus</taxon>
    </lineage>
</organism>
<dbReference type="HOGENOM" id="CLU_1056852_0_0_9"/>
<dbReference type="RefSeq" id="WP_005729834.1">
    <property type="nucleotide sequence ID" value="NZ_JH932275.1"/>
</dbReference>
<dbReference type="EMBL" id="AGZG01000114">
    <property type="protein sequence ID" value="EKB62343.1"/>
    <property type="molecule type" value="Genomic_DNA"/>
</dbReference>
<reference evidence="1 2" key="1">
    <citation type="submission" date="2012-07" db="EMBL/GenBank/DDBJ databases">
        <title>The Genome Sequence of Lactobacillus crispatus FB077-07.</title>
        <authorList>
            <consortium name="The Broad Institute Genome Sequencing Platform"/>
            <person name="Earl A."/>
            <person name="Ward D."/>
            <person name="Feldgarden M."/>
            <person name="Gevers D."/>
            <person name="Saerens B."/>
            <person name="Vaneechoutte M."/>
            <person name="Walker B."/>
            <person name="Young S.K."/>
            <person name="Zeng Q."/>
            <person name="Gargeya S."/>
            <person name="Fitzgerald M."/>
            <person name="Haas B."/>
            <person name="Abouelleil A."/>
            <person name="Alvarado L."/>
            <person name="Arachchi H.M."/>
            <person name="Berlin A.M."/>
            <person name="Chapman S.B."/>
            <person name="Goldberg J."/>
            <person name="Griggs A."/>
            <person name="Gujja S."/>
            <person name="Hansen M."/>
            <person name="Howarth C."/>
            <person name="Imamovic A."/>
            <person name="Larimer J."/>
            <person name="McCowen C."/>
            <person name="Montmayeur A."/>
            <person name="Murphy C."/>
            <person name="Neiman D."/>
            <person name="Pearson M."/>
            <person name="Priest M."/>
            <person name="Roberts A."/>
            <person name="Saif S."/>
            <person name="Shea T."/>
            <person name="Sisk P."/>
            <person name="Sykes S."/>
            <person name="Wortman J."/>
            <person name="Nusbaum C."/>
            <person name="Birren B."/>
        </authorList>
    </citation>
    <scope>NUCLEOTIDE SEQUENCE [LARGE SCALE GENOMIC DNA]</scope>
    <source>
        <strain evidence="1 2">FB077-07</strain>
    </source>
</reference>
<name>K1MIP5_9LACO</name>
<dbReference type="Proteomes" id="UP000004722">
    <property type="component" value="Unassembled WGS sequence"/>
</dbReference>
<sequence>MTVYVNAKSNQFMKVLPTDFDTLQISKANWEEFGFHFIAGEATHFGALDTQQVVDLFQVFKKLNFRQKMNLCNQIRANHGLNPIKIQDEFDEYFTEHQYDGSTQQDFLNELETGDEGIINDFPSSFSLINWSDLEYIVFDYFNNAFEDTKYHFWRVTGFSQGELAYVWYYDFTDEEPVNADEKFKDDYQSNFDGETFTDVFENILYGTAVTILPCNSSGFSNEDDWCKSRYVAGLTTDDEMVSEYMSKAYNMVPAKKSVYYYA</sequence>
<dbReference type="PATRIC" id="fig|883092.3.peg.2343"/>
<evidence type="ECO:0000313" key="1">
    <source>
        <dbReference type="EMBL" id="EKB62343.1"/>
    </source>
</evidence>
<evidence type="ECO:0000313" key="2">
    <source>
        <dbReference type="Proteomes" id="UP000004722"/>
    </source>
</evidence>
<proteinExistence type="predicted"/>
<accession>K1MIP5</accession>
<gene>
    <name evidence="1" type="ORF">HMPREF9249_02357</name>
</gene>
<comment type="caution">
    <text evidence="1">The sequence shown here is derived from an EMBL/GenBank/DDBJ whole genome shotgun (WGS) entry which is preliminary data.</text>
</comment>
<dbReference type="AlphaFoldDB" id="K1MIP5"/>